<dbReference type="AlphaFoldDB" id="A0A5B0SAK6"/>
<accession>A0A5B0SAK6</accession>
<name>A0A5B0SAK6_PUCGR</name>
<comment type="caution">
    <text evidence="1">The sequence shown here is derived from an EMBL/GenBank/DDBJ whole genome shotgun (WGS) entry which is preliminary data.</text>
</comment>
<protein>
    <submittedName>
        <fullName evidence="1">Uncharacterized protein</fullName>
    </submittedName>
</protein>
<reference evidence="1 2" key="1">
    <citation type="submission" date="2019-05" db="EMBL/GenBank/DDBJ databases">
        <title>Emergence of the Ug99 lineage of the wheat stem rust pathogen through somatic hybridization.</title>
        <authorList>
            <person name="Li F."/>
            <person name="Upadhyaya N.M."/>
            <person name="Sperschneider J."/>
            <person name="Matny O."/>
            <person name="Nguyen-Phuc H."/>
            <person name="Mago R."/>
            <person name="Raley C."/>
            <person name="Miller M.E."/>
            <person name="Silverstein K.A.T."/>
            <person name="Henningsen E."/>
            <person name="Hirsch C.D."/>
            <person name="Visser B."/>
            <person name="Pretorius Z.A."/>
            <person name="Steffenson B.J."/>
            <person name="Schwessinger B."/>
            <person name="Dodds P.N."/>
            <person name="Figueroa M."/>
        </authorList>
    </citation>
    <scope>NUCLEOTIDE SEQUENCE [LARGE SCALE GENOMIC DNA]</scope>
    <source>
        <strain evidence="1 2">Ug99</strain>
    </source>
</reference>
<dbReference type="EMBL" id="VDEP01000052">
    <property type="protein sequence ID" value="KAA1134529.1"/>
    <property type="molecule type" value="Genomic_DNA"/>
</dbReference>
<organism evidence="1 2">
    <name type="scientific">Puccinia graminis f. sp. tritici</name>
    <dbReference type="NCBI Taxonomy" id="56615"/>
    <lineage>
        <taxon>Eukaryota</taxon>
        <taxon>Fungi</taxon>
        <taxon>Dikarya</taxon>
        <taxon>Basidiomycota</taxon>
        <taxon>Pucciniomycotina</taxon>
        <taxon>Pucciniomycetes</taxon>
        <taxon>Pucciniales</taxon>
        <taxon>Pucciniaceae</taxon>
        <taxon>Puccinia</taxon>
    </lineage>
</organism>
<evidence type="ECO:0000313" key="1">
    <source>
        <dbReference type="EMBL" id="KAA1134529.1"/>
    </source>
</evidence>
<evidence type="ECO:0000313" key="2">
    <source>
        <dbReference type="Proteomes" id="UP000325313"/>
    </source>
</evidence>
<sequence>MTVQAPYINLLVKGLNEISALDFSGVCKLEMKEKSFDLDKGVCNIYLITMAAKSSSYNNTQGVYHKDERLIQTIVASCLEDFGHNLSLGLKYKVKGVILRDDSCGTTWEFNPMLSKLSTKSCHLIVTGTGRVNTVNLGCAAGKDELTQDEVLVNHQPLDFASLIQLRLIIPKHESSSIDWNAIHKGSALEFSGQFIGEETESGIIRLLEVVLKYSSHSNDGNYSPHRLSNSIPDQGIHVVPREL</sequence>
<gene>
    <name evidence="1" type="ORF">PGTUg99_003970</name>
</gene>
<dbReference type="Proteomes" id="UP000325313">
    <property type="component" value="Unassembled WGS sequence"/>
</dbReference>
<proteinExistence type="predicted"/>